<dbReference type="Proteomes" id="UP000005273">
    <property type="component" value="Unassembled WGS sequence"/>
</dbReference>
<protein>
    <submittedName>
        <fullName evidence="2">PIN domain protein</fullName>
    </submittedName>
</protein>
<dbReference type="InterPro" id="IPR002716">
    <property type="entry name" value="PIN_dom"/>
</dbReference>
<dbReference type="Pfam" id="PF01850">
    <property type="entry name" value="PIN"/>
    <property type="match status" value="1"/>
</dbReference>
<comment type="caution">
    <text evidence="2">The sequence shown here is derived from an EMBL/GenBank/DDBJ whole genome shotgun (WGS) entry which is preliminary data.</text>
</comment>
<dbReference type="InterPro" id="IPR029060">
    <property type="entry name" value="PIN-like_dom_sf"/>
</dbReference>
<dbReference type="PANTHER" id="PTHR36173:SF2">
    <property type="entry name" value="RIBONUCLEASE VAPC16"/>
    <property type="match status" value="1"/>
</dbReference>
<name>A0A0T5X7W7_9BACT</name>
<feature type="domain" description="PIN" evidence="1">
    <location>
        <begin position="4"/>
        <end position="123"/>
    </location>
</feature>
<evidence type="ECO:0000313" key="2">
    <source>
        <dbReference type="EMBL" id="KRT34355.1"/>
    </source>
</evidence>
<sequence>MRLLLDTHAFLWWITDDPRLSEKAREIMGDGKNQLFLSAASGWEIAIKAKLGKLKVSDNLEHFIPEQVALNAIENLPIVLSHVLHVYTLPDYHRDPFDRLLISQAQLEGLSILTVDSQISQYPVKVLW</sequence>
<dbReference type="InterPro" id="IPR052919">
    <property type="entry name" value="TA_system_RNase"/>
</dbReference>
<keyword evidence="3" id="KW-1185">Reference proteome</keyword>
<dbReference type="STRING" id="592015.HMPREF1705_03828"/>
<gene>
    <name evidence="2" type="ORF">HMPREF1705_03828</name>
</gene>
<organism evidence="2 3">
    <name type="scientific">Acetomicrobium hydrogeniformans ATCC BAA-1850</name>
    <dbReference type="NCBI Taxonomy" id="592015"/>
    <lineage>
        <taxon>Bacteria</taxon>
        <taxon>Thermotogati</taxon>
        <taxon>Synergistota</taxon>
        <taxon>Synergistia</taxon>
        <taxon>Synergistales</taxon>
        <taxon>Acetomicrobiaceae</taxon>
        <taxon>Acetomicrobium</taxon>
    </lineage>
</organism>
<accession>A0A0T5X7W7</accession>
<dbReference type="EMBL" id="ACJX03000001">
    <property type="protein sequence ID" value="KRT34355.1"/>
    <property type="molecule type" value="Genomic_DNA"/>
</dbReference>
<dbReference type="PANTHER" id="PTHR36173">
    <property type="entry name" value="RIBONUCLEASE VAPC16-RELATED"/>
    <property type="match status" value="1"/>
</dbReference>
<dbReference type="SUPFAM" id="SSF88723">
    <property type="entry name" value="PIN domain-like"/>
    <property type="match status" value="1"/>
</dbReference>
<proteinExistence type="predicted"/>
<reference evidence="3" key="1">
    <citation type="submission" date="2012-09" db="EMBL/GenBank/DDBJ databases">
        <authorList>
            <person name="Weinstock G."/>
            <person name="Sodergren E."/>
            <person name="Clifton S."/>
            <person name="Fulton L."/>
            <person name="Fulton B."/>
            <person name="Courtney L."/>
            <person name="Fronick C."/>
            <person name="Harrison M."/>
            <person name="Strong C."/>
            <person name="Farmer C."/>
            <person name="Delehaunty K."/>
            <person name="Markovic C."/>
            <person name="Hall O."/>
            <person name="Minx P."/>
            <person name="Tomlinson C."/>
            <person name="Mitreva M."/>
            <person name="Nelson J."/>
            <person name="Hou S."/>
            <person name="Wollam A."/>
            <person name="Pepin K.H."/>
            <person name="Johnson M."/>
            <person name="Bhonagiri V."/>
            <person name="Nash W.E."/>
            <person name="Suruliraj S."/>
            <person name="Warren W."/>
            <person name="Chinwalla A."/>
            <person name="Mardis E.R."/>
            <person name="Wilson R.K."/>
        </authorList>
    </citation>
    <scope>NUCLEOTIDE SEQUENCE [LARGE SCALE GENOMIC DNA]</scope>
    <source>
        <strain evidence="3">OS1</strain>
    </source>
</reference>
<evidence type="ECO:0000259" key="1">
    <source>
        <dbReference type="Pfam" id="PF01850"/>
    </source>
</evidence>
<dbReference type="OrthoDB" id="9798990at2"/>
<dbReference type="eggNOG" id="COG3744">
    <property type="taxonomic scope" value="Bacteria"/>
</dbReference>
<evidence type="ECO:0000313" key="3">
    <source>
        <dbReference type="Proteomes" id="UP000005273"/>
    </source>
</evidence>
<dbReference type="Gene3D" id="3.40.50.1010">
    <property type="entry name" value="5'-nuclease"/>
    <property type="match status" value="1"/>
</dbReference>
<dbReference type="InterPro" id="IPR041705">
    <property type="entry name" value="PIN_Sll0205"/>
</dbReference>
<dbReference type="CDD" id="cd09872">
    <property type="entry name" value="PIN_Sll0205-like"/>
    <property type="match status" value="1"/>
</dbReference>
<dbReference type="AlphaFoldDB" id="A0A0T5X7W7"/>